<protein>
    <submittedName>
        <fullName evidence="3">Calpain-like cysteine peptidase</fullName>
    </submittedName>
</protein>
<reference evidence="3 4" key="1">
    <citation type="journal article" date="2018" name="BMC Genomics">
        <title>Genomic comparison of Trypanosoma conorhini and Trypanosoma rangeli to Trypanosoma cruzi strains of high and low virulence.</title>
        <authorList>
            <person name="Bradwell K.R."/>
            <person name="Koparde V.N."/>
            <person name="Matveyev A.V."/>
            <person name="Serrano M.G."/>
            <person name="Alves J.M."/>
            <person name="Parikh H."/>
            <person name="Huang B."/>
            <person name="Lee V."/>
            <person name="Espinosa-Alvarez O."/>
            <person name="Ortiz P.A."/>
            <person name="Costa-Martins A.G."/>
            <person name="Teixeira M.M."/>
            <person name="Buck G.A."/>
        </authorList>
    </citation>
    <scope>NUCLEOTIDE SEQUENCE [LARGE SCALE GENOMIC DNA]</scope>
    <source>
        <strain evidence="3 4">025E</strain>
    </source>
</reference>
<comment type="caution">
    <text evidence="1">Lacks conserved residue(s) required for the propagation of feature annotation.</text>
</comment>
<dbReference type="Pfam" id="PF00648">
    <property type="entry name" value="Peptidase_C2"/>
    <property type="match status" value="1"/>
</dbReference>
<dbReference type="PANTHER" id="PTHR10183">
    <property type="entry name" value="CALPAIN"/>
    <property type="match status" value="1"/>
</dbReference>
<sequence>MVLLSVLDEYRQICGELGLRPLRALENAFAASPEEIDLSLLVVSSKNFASLIKLLERRDDIEKLDLSGIQVPAAQLVELFSVLSNGCVKELILKNVELGVQAGEALTKLSIAYEGLIHVELTGTFLPESLEIAIQSQVEMNLLNYQKKMQYWQKAVEPEAPRSWRWRIESWTEENEAEPEKPMLNSINSEALWHIARSVTEEGLLFTDKKFPPEKALKDSSVKWVRVSSLLAGSKARENCCVGQKPLYYSKYTDTKNLCAALNVVQQVHHLRKHLCVRQIPNLGLFAFRFFVKSVSIIIIVDDQIPFIDNEPAGVHHGKNCDDYWGCLVEKAFAKLYGGYEKISEVGFGSALSQLTGGVCFAIDWKILRQHFTETEMFRFLRDLTNSKKIIASQLIPRNAMAMESVKEKGILPYMSYVVAATEALRGERPHLSYIVQLSCPNKLNCENYFFSAHLKMETVSGLP</sequence>
<dbReference type="InterPro" id="IPR001300">
    <property type="entry name" value="Peptidase_C2_calpain_cat"/>
</dbReference>
<dbReference type="SMART" id="SM00230">
    <property type="entry name" value="CysPc"/>
    <property type="match status" value="1"/>
</dbReference>
<name>A0A422P9D6_9TRYP</name>
<proteinExistence type="predicted"/>
<organism evidence="3 4">
    <name type="scientific">Trypanosoma conorhini</name>
    <dbReference type="NCBI Taxonomy" id="83891"/>
    <lineage>
        <taxon>Eukaryota</taxon>
        <taxon>Discoba</taxon>
        <taxon>Euglenozoa</taxon>
        <taxon>Kinetoplastea</taxon>
        <taxon>Metakinetoplastina</taxon>
        <taxon>Trypanosomatida</taxon>
        <taxon>Trypanosomatidae</taxon>
        <taxon>Trypanosoma</taxon>
    </lineage>
</organism>
<dbReference type="SUPFAM" id="SSF52047">
    <property type="entry name" value="RNI-like"/>
    <property type="match status" value="1"/>
</dbReference>
<dbReference type="RefSeq" id="XP_029227111.1">
    <property type="nucleotide sequence ID" value="XM_029372782.1"/>
</dbReference>
<evidence type="ECO:0000313" key="4">
    <source>
        <dbReference type="Proteomes" id="UP000284403"/>
    </source>
</evidence>
<keyword evidence="4" id="KW-1185">Reference proteome</keyword>
<gene>
    <name evidence="3" type="ORF">Tco025E_05892</name>
</gene>
<dbReference type="SUPFAM" id="SSF54001">
    <property type="entry name" value="Cysteine proteinases"/>
    <property type="match status" value="1"/>
</dbReference>
<dbReference type="OrthoDB" id="424753at2759"/>
<evidence type="ECO:0000313" key="3">
    <source>
        <dbReference type="EMBL" id="RNF14324.1"/>
    </source>
</evidence>
<evidence type="ECO:0000259" key="2">
    <source>
        <dbReference type="PROSITE" id="PS50203"/>
    </source>
</evidence>
<dbReference type="GeneID" id="40319503"/>
<dbReference type="InterPro" id="IPR038765">
    <property type="entry name" value="Papain-like_cys_pep_sf"/>
</dbReference>
<accession>A0A422P9D6</accession>
<dbReference type="GO" id="GO:0004198">
    <property type="term" value="F:calcium-dependent cysteine-type endopeptidase activity"/>
    <property type="evidence" value="ECO:0007669"/>
    <property type="project" value="InterPro"/>
</dbReference>
<dbReference type="InterPro" id="IPR022684">
    <property type="entry name" value="Calpain_cysteine_protease"/>
</dbReference>
<evidence type="ECO:0000256" key="1">
    <source>
        <dbReference type="PROSITE-ProRule" id="PRU00239"/>
    </source>
</evidence>
<dbReference type="GO" id="GO:0006508">
    <property type="term" value="P:proteolysis"/>
    <property type="evidence" value="ECO:0007669"/>
    <property type="project" value="InterPro"/>
</dbReference>
<feature type="non-terminal residue" evidence="3">
    <location>
        <position position="464"/>
    </location>
</feature>
<dbReference type="Proteomes" id="UP000284403">
    <property type="component" value="Unassembled WGS sequence"/>
</dbReference>
<feature type="domain" description="Calpain catalytic" evidence="2">
    <location>
        <begin position="205"/>
        <end position="441"/>
    </location>
</feature>
<comment type="caution">
    <text evidence="3">The sequence shown here is derived from an EMBL/GenBank/DDBJ whole genome shotgun (WGS) entry which is preliminary data.</text>
</comment>
<dbReference type="EMBL" id="MKKU01000368">
    <property type="protein sequence ID" value="RNF14324.1"/>
    <property type="molecule type" value="Genomic_DNA"/>
</dbReference>
<dbReference type="AlphaFoldDB" id="A0A422P9D6"/>
<dbReference type="PANTHER" id="PTHR10183:SF423">
    <property type="entry name" value="LEUCINE-RICH REPEAT PROTEIN (LRRP)"/>
    <property type="match status" value="1"/>
</dbReference>
<dbReference type="PROSITE" id="PS50203">
    <property type="entry name" value="CALPAIN_CAT"/>
    <property type="match status" value="1"/>
</dbReference>